<proteinExistence type="predicted"/>
<dbReference type="GeneID" id="91102108"/>
<organism evidence="2 3">
    <name type="scientific">Kwoniella europaea PYCC6329</name>
    <dbReference type="NCBI Taxonomy" id="1423913"/>
    <lineage>
        <taxon>Eukaryota</taxon>
        <taxon>Fungi</taxon>
        <taxon>Dikarya</taxon>
        <taxon>Basidiomycota</taxon>
        <taxon>Agaricomycotina</taxon>
        <taxon>Tremellomycetes</taxon>
        <taxon>Tremellales</taxon>
        <taxon>Cryptococcaceae</taxon>
        <taxon>Kwoniella</taxon>
    </lineage>
</organism>
<keyword evidence="3" id="KW-1185">Reference proteome</keyword>
<evidence type="ECO:0000313" key="3">
    <source>
        <dbReference type="Proteomes" id="UP001358614"/>
    </source>
</evidence>
<dbReference type="EMBL" id="CP144089">
    <property type="protein sequence ID" value="WWD05231.1"/>
    <property type="molecule type" value="Genomic_DNA"/>
</dbReference>
<name>A0AAX4KF78_9TREE</name>
<dbReference type="KEGG" id="ker:91102108"/>
<dbReference type="Proteomes" id="UP001358614">
    <property type="component" value="Chromosome 1"/>
</dbReference>
<evidence type="ECO:0000256" key="1">
    <source>
        <dbReference type="SAM" id="MobiDB-lite"/>
    </source>
</evidence>
<gene>
    <name evidence="2" type="ORF">V865_003304</name>
</gene>
<feature type="compositionally biased region" description="Basic and acidic residues" evidence="1">
    <location>
        <begin position="143"/>
        <end position="154"/>
    </location>
</feature>
<accession>A0AAX4KF78</accession>
<reference evidence="2 3" key="1">
    <citation type="submission" date="2024-01" db="EMBL/GenBank/DDBJ databases">
        <title>Comparative genomics of Cryptococcus and Kwoniella reveals pathogenesis evolution and contrasting modes of karyotype evolution via chromosome fusion or intercentromeric recombination.</title>
        <authorList>
            <person name="Coelho M.A."/>
            <person name="David-Palma M."/>
            <person name="Shea T."/>
            <person name="Bowers K."/>
            <person name="McGinley-Smith S."/>
            <person name="Mohammad A.W."/>
            <person name="Gnirke A."/>
            <person name="Yurkov A.M."/>
            <person name="Nowrousian M."/>
            <person name="Sun S."/>
            <person name="Cuomo C.A."/>
            <person name="Heitman J."/>
        </authorList>
    </citation>
    <scope>NUCLEOTIDE SEQUENCE [LARGE SCALE GENOMIC DNA]</scope>
    <source>
        <strain evidence="2 3">PYCC6329</strain>
    </source>
</reference>
<dbReference type="AlphaFoldDB" id="A0AAX4KF78"/>
<feature type="region of interest" description="Disordered" evidence="1">
    <location>
        <begin position="143"/>
        <end position="168"/>
    </location>
</feature>
<sequence length="202" mass="23141">MASTFDPVAFYQSLPDLEHAVLTLSTVDFDKLLEKVTDLLRPYGDKYGLCLLHRHFPLFKDEIMVESGNVMQPTLKTGDGQFYEKRWDRFGRAYEYSVGEQEIIPVQLLQDFREIVPKSTSLGIYSRKGDDETVQWMEYTDPEFRTHTNRPRTEESDDAPQTACYSKDGQPLTRGCGGTCRKNNVRSGTVVTHTVIEHPPLK</sequence>
<protein>
    <submittedName>
        <fullName evidence="2">Uncharacterized protein</fullName>
    </submittedName>
</protein>
<dbReference type="RefSeq" id="XP_066083198.1">
    <property type="nucleotide sequence ID" value="XM_066227101.1"/>
</dbReference>
<evidence type="ECO:0000313" key="2">
    <source>
        <dbReference type="EMBL" id="WWD05231.1"/>
    </source>
</evidence>